<gene>
    <name evidence="2" type="ORF">SAMN04488241_11522</name>
</gene>
<sequence length="291" mass="32958">MPDPTQPIAWANFLTQAWGPRFPVEVVTIAMDYTQRFPDPIKKIEKAEVDHFEGALFPLRKSGKWAILYNPNIISAGRINFTLAHELGHYLVHRALSPDGFECGQERVLGLDRDAVRRKIEQEADAFASYLLMPINDYRAQVGGDEMTLELLRQCADRYGVSMTAAAIKWLDFTPKCAALVVATNGFVLWCWRSTSAKKRRIFFPQGMELPVGSLAAQPALILPDATRGAMLDRQIWGASTDVREMAIFADRYEMTISLLVFDDVEGGYADWEVDEEDTFDRFNRQLSQRA</sequence>
<dbReference type="OrthoDB" id="9794834at2"/>
<evidence type="ECO:0000313" key="3">
    <source>
        <dbReference type="Proteomes" id="UP000199586"/>
    </source>
</evidence>
<keyword evidence="3" id="KW-1185">Reference proteome</keyword>
<reference evidence="2 3" key="1">
    <citation type="submission" date="2016-10" db="EMBL/GenBank/DDBJ databases">
        <authorList>
            <person name="de Groot N.N."/>
        </authorList>
    </citation>
    <scope>NUCLEOTIDE SEQUENCE [LARGE SCALE GENOMIC DNA]</scope>
    <source>
        <strain evidence="2 3">CGMCC 1.9113</strain>
    </source>
</reference>
<dbReference type="PANTHER" id="PTHR43236">
    <property type="entry name" value="ANTITOXIN HIGA1"/>
    <property type="match status" value="1"/>
</dbReference>
<name>A0A1I5US64_9SPHN</name>
<dbReference type="RefSeq" id="WP_064311336.1">
    <property type="nucleotide sequence ID" value="NZ_FOXP01000015.1"/>
</dbReference>
<dbReference type="Gene3D" id="1.10.10.2910">
    <property type="match status" value="1"/>
</dbReference>
<dbReference type="EMBL" id="FOXP01000015">
    <property type="protein sequence ID" value="SFP98018.1"/>
    <property type="molecule type" value="Genomic_DNA"/>
</dbReference>
<dbReference type="InterPro" id="IPR010359">
    <property type="entry name" value="IrrE_HExxH"/>
</dbReference>
<organism evidence="2 3">
    <name type="scientific">Sphingomonas rubra</name>
    <dbReference type="NCBI Taxonomy" id="634430"/>
    <lineage>
        <taxon>Bacteria</taxon>
        <taxon>Pseudomonadati</taxon>
        <taxon>Pseudomonadota</taxon>
        <taxon>Alphaproteobacteria</taxon>
        <taxon>Sphingomonadales</taxon>
        <taxon>Sphingomonadaceae</taxon>
        <taxon>Sphingomonas</taxon>
    </lineage>
</organism>
<evidence type="ECO:0000313" key="2">
    <source>
        <dbReference type="EMBL" id="SFP98018.1"/>
    </source>
</evidence>
<evidence type="ECO:0000259" key="1">
    <source>
        <dbReference type="Pfam" id="PF06114"/>
    </source>
</evidence>
<dbReference type="PANTHER" id="PTHR43236:SF2">
    <property type="entry name" value="BLL0069 PROTEIN"/>
    <property type="match status" value="1"/>
</dbReference>
<feature type="domain" description="IrrE N-terminal-like" evidence="1">
    <location>
        <begin position="49"/>
        <end position="169"/>
    </location>
</feature>
<dbReference type="STRING" id="634430.SAMN04488241_11522"/>
<accession>A0A1I5US64</accession>
<proteinExistence type="predicted"/>
<protein>
    <recommendedName>
        <fullName evidence="1">IrrE N-terminal-like domain-containing protein</fullName>
    </recommendedName>
</protein>
<dbReference type="InterPro" id="IPR052345">
    <property type="entry name" value="Rad_response_metalloprotease"/>
</dbReference>
<dbReference type="Proteomes" id="UP000199586">
    <property type="component" value="Unassembled WGS sequence"/>
</dbReference>
<dbReference type="AlphaFoldDB" id="A0A1I5US64"/>
<dbReference type="Pfam" id="PF06114">
    <property type="entry name" value="Peptidase_M78"/>
    <property type="match status" value="1"/>
</dbReference>